<accession>A0A1J4TBN3</accession>
<reference evidence="2 3" key="1">
    <citation type="journal article" date="2016" name="Environ. Microbiol.">
        <title>Genomic resolution of a cold subsurface aquifer community provides metabolic insights for novel microbes adapted to high CO concentrations.</title>
        <authorList>
            <person name="Probst A.J."/>
            <person name="Castelle C.J."/>
            <person name="Singh A."/>
            <person name="Brown C.T."/>
            <person name="Anantharaman K."/>
            <person name="Sharon I."/>
            <person name="Hug L.A."/>
            <person name="Burstein D."/>
            <person name="Emerson J.B."/>
            <person name="Thomas B.C."/>
            <person name="Banfield J.F."/>
        </authorList>
    </citation>
    <scope>NUCLEOTIDE SEQUENCE [LARGE SCALE GENOMIC DNA]</scope>
    <source>
        <strain evidence="2">CG1_02_41_21</strain>
    </source>
</reference>
<dbReference type="Gene3D" id="3.90.550.10">
    <property type="entry name" value="Spore Coat Polysaccharide Biosynthesis Protein SpsA, Chain A"/>
    <property type="match status" value="1"/>
</dbReference>
<proteinExistence type="predicted"/>
<dbReference type="PANTHER" id="PTHR43685:SF2">
    <property type="entry name" value="GLYCOSYLTRANSFERASE 2-LIKE DOMAIN-CONTAINING PROTEIN"/>
    <property type="match status" value="1"/>
</dbReference>
<dbReference type="CDD" id="cd00761">
    <property type="entry name" value="Glyco_tranf_GTA_type"/>
    <property type="match status" value="1"/>
</dbReference>
<sequence length="233" mass="26420">MISIIIPVYNQADKIVKTLESLVEQTYQDFEVIIVNDGSKDNLDGVLENFLNKTESTNTWFIIHQQNHGAPSARNIGWRQSRGEYLFFCDADAVLIPQALAMMLSELSAQPEVSYVYSSFRWGHKLFKLGPFAAAKLQQAPYIHTMSLIRKSDFPATGWDESIKKLQDWDLWLTMLEQGHSGLWIDKILFKVIPGGTISSWLPAAAYKLFPFLPAVKKYNAALKIVKTKHGLI</sequence>
<evidence type="ECO:0000313" key="2">
    <source>
        <dbReference type="EMBL" id="OIO07894.1"/>
    </source>
</evidence>
<protein>
    <recommendedName>
        <fullName evidence="1">Glycosyltransferase 2-like domain-containing protein</fullName>
    </recommendedName>
</protein>
<feature type="domain" description="Glycosyltransferase 2-like" evidence="1">
    <location>
        <begin position="3"/>
        <end position="122"/>
    </location>
</feature>
<gene>
    <name evidence="2" type="ORF">AUJ35_01355</name>
</gene>
<dbReference type="Pfam" id="PF00535">
    <property type="entry name" value="Glycos_transf_2"/>
    <property type="match status" value="1"/>
</dbReference>
<dbReference type="EMBL" id="MNUV01000023">
    <property type="protein sequence ID" value="OIO07894.1"/>
    <property type="molecule type" value="Genomic_DNA"/>
</dbReference>
<dbReference type="InterPro" id="IPR029044">
    <property type="entry name" value="Nucleotide-diphossugar_trans"/>
</dbReference>
<dbReference type="PANTHER" id="PTHR43685">
    <property type="entry name" value="GLYCOSYLTRANSFERASE"/>
    <property type="match status" value="1"/>
</dbReference>
<comment type="caution">
    <text evidence="2">The sequence shown here is derived from an EMBL/GenBank/DDBJ whole genome shotgun (WGS) entry which is preliminary data.</text>
</comment>
<dbReference type="SUPFAM" id="SSF53448">
    <property type="entry name" value="Nucleotide-diphospho-sugar transferases"/>
    <property type="match status" value="1"/>
</dbReference>
<dbReference type="AlphaFoldDB" id="A0A1J4TBN3"/>
<name>A0A1J4TBN3_9BACT</name>
<dbReference type="InterPro" id="IPR050834">
    <property type="entry name" value="Glycosyltransf_2"/>
</dbReference>
<evidence type="ECO:0000259" key="1">
    <source>
        <dbReference type="Pfam" id="PF00535"/>
    </source>
</evidence>
<dbReference type="InterPro" id="IPR001173">
    <property type="entry name" value="Glyco_trans_2-like"/>
</dbReference>
<dbReference type="Proteomes" id="UP000182860">
    <property type="component" value="Unassembled WGS sequence"/>
</dbReference>
<organism evidence="2 3">
    <name type="scientific">Candidatus Falkowbacteria bacterium CG1_02_41_21</name>
    <dbReference type="NCBI Taxonomy" id="1805147"/>
    <lineage>
        <taxon>Bacteria</taxon>
        <taxon>Candidatus Falkowiibacteriota</taxon>
    </lineage>
</organism>
<evidence type="ECO:0000313" key="3">
    <source>
        <dbReference type="Proteomes" id="UP000182860"/>
    </source>
</evidence>